<dbReference type="Gene3D" id="3.30.420.300">
    <property type="entry name" value="2-keto-3-deoxy-galactonokinase, substrate binding domain"/>
    <property type="match status" value="1"/>
</dbReference>
<evidence type="ECO:0000313" key="1">
    <source>
        <dbReference type="EMBL" id="NML93845.1"/>
    </source>
</evidence>
<protein>
    <submittedName>
        <fullName evidence="1">2-dehydro-3-deoxygalactonokinase</fullName>
    </submittedName>
</protein>
<gene>
    <name evidence="1" type="ORF">HHL27_09210</name>
</gene>
<sequence>MTATQVLGDWGGTNLRLWRLRGGTITDRIDGPGTTALAGNAAQVLEERLTSWAVQGPILRVTLCGMAGSPAGLLLAPYVPCPCTLAQWLAAPATVKVAGIDVDVLPGLSHRSDAAVPDVMRGEEAQVFGAIALEPSLGQGSHVIVLPGTHSKWVTLDDGAIRRFSTAPTGEVFALLAGKSSLTGSNEGGTGSFDEGYARGLERAGEPMPGALFEARAARLMDGRSQAWSRGYLSGLLIGAEVAQFAPGTGTVIVIGAPTLATLYSGALQSRGIATRTIDGDAAVLAGLTQSLQQQDRT</sequence>
<dbReference type="InterPro" id="IPR042257">
    <property type="entry name" value="DGOK_C"/>
</dbReference>
<dbReference type="GO" id="GO:0034194">
    <property type="term" value="P:D-galactonate catabolic process"/>
    <property type="evidence" value="ECO:0007669"/>
    <property type="project" value="InterPro"/>
</dbReference>
<evidence type="ECO:0000313" key="2">
    <source>
        <dbReference type="Proteomes" id="UP000583556"/>
    </source>
</evidence>
<dbReference type="Proteomes" id="UP000583556">
    <property type="component" value="Unassembled WGS sequence"/>
</dbReference>
<dbReference type="AlphaFoldDB" id="A0A7Y0G9B8"/>
<dbReference type="InterPro" id="IPR007729">
    <property type="entry name" value="DGOK"/>
</dbReference>
<organism evidence="1 2">
    <name type="scientific">Novosphingobium olei</name>
    <dbReference type="NCBI Taxonomy" id="2728851"/>
    <lineage>
        <taxon>Bacteria</taxon>
        <taxon>Pseudomonadati</taxon>
        <taxon>Pseudomonadota</taxon>
        <taxon>Alphaproteobacteria</taxon>
        <taxon>Sphingomonadales</taxon>
        <taxon>Sphingomonadaceae</taxon>
        <taxon>Novosphingobium</taxon>
    </lineage>
</organism>
<accession>A0A7Y0G9B8</accession>
<keyword evidence="1" id="KW-0808">Transferase</keyword>
<proteinExistence type="predicted"/>
<keyword evidence="1" id="KW-0418">Kinase</keyword>
<comment type="caution">
    <text evidence="1">The sequence shown here is derived from an EMBL/GenBank/DDBJ whole genome shotgun (WGS) entry which is preliminary data.</text>
</comment>
<dbReference type="RefSeq" id="WP_169493107.1">
    <property type="nucleotide sequence ID" value="NZ_JABBGM010000003.1"/>
</dbReference>
<dbReference type="Pfam" id="PF05035">
    <property type="entry name" value="DGOK"/>
    <property type="match status" value="1"/>
</dbReference>
<name>A0A7Y0G9B8_9SPHN</name>
<dbReference type="Gene3D" id="3.30.420.310">
    <property type="entry name" value="2-keto-3-deoxy-galactonokinase, C-terminal domain"/>
    <property type="match status" value="1"/>
</dbReference>
<keyword evidence="2" id="KW-1185">Reference proteome</keyword>
<dbReference type="EMBL" id="JABBGM010000003">
    <property type="protein sequence ID" value="NML93845.1"/>
    <property type="molecule type" value="Genomic_DNA"/>
</dbReference>
<reference evidence="1 2" key="1">
    <citation type="submission" date="2020-04" db="EMBL/GenBank/DDBJ databases">
        <title>Novosphingobium sp. TW-4 isolated from soil.</title>
        <authorList>
            <person name="Dahal R.H."/>
            <person name="Chaudhary D.K."/>
        </authorList>
    </citation>
    <scope>NUCLEOTIDE SEQUENCE [LARGE SCALE GENOMIC DNA]</scope>
    <source>
        <strain evidence="1 2">TW-4</strain>
    </source>
</reference>
<dbReference type="GO" id="GO:0008671">
    <property type="term" value="F:2-dehydro-3-deoxygalactonokinase activity"/>
    <property type="evidence" value="ECO:0007669"/>
    <property type="project" value="InterPro"/>
</dbReference>
<dbReference type="InterPro" id="IPR042258">
    <property type="entry name" value="DGOK_N"/>
</dbReference>